<name>A0A5B7JB41_PORTR</name>
<proteinExistence type="predicted"/>
<dbReference type="EMBL" id="VSRR010096810">
    <property type="protein sequence ID" value="MPC93970.1"/>
    <property type="molecule type" value="Genomic_DNA"/>
</dbReference>
<comment type="caution">
    <text evidence="1">The sequence shown here is derived from an EMBL/GenBank/DDBJ whole genome shotgun (WGS) entry which is preliminary data.</text>
</comment>
<evidence type="ECO:0000313" key="1">
    <source>
        <dbReference type="EMBL" id="MPC93970.1"/>
    </source>
</evidence>
<keyword evidence="2" id="KW-1185">Reference proteome</keyword>
<gene>
    <name evidence="1" type="ORF">E2C01_089119</name>
</gene>
<sequence>MVQGGDGGGTCVGLAGDPSASVSIRLPSTIVTLVSLPVVAWTQGRGGWPGTCCGDGTLEINLQMLTQFTGFSGGARLRGVRERRLVTPVSPRQM</sequence>
<dbReference type="Proteomes" id="UP000324222">
    <property type="component" value="Unassembled WGS sequence"/>
</dbReference>
<evidence type="ECO:0000313" key="2">
    <source>
        <dbReference type="Proteomes" id="UP000324222"/>
    </source>
</evidence>
<reference evidence="1 2" key="1">
    <citation type="submission" date="2019-05" db="EMBL/GenBank/DDBJ databases">
        <title>Another draft genome of Portunus trituberculatus and its Hox gene families provides insights of decapod evolution.</title>
        <authorList>
            <person name="Jeong J.-H."/>
            <person name="Song I."/>
            <person name="Kim S."/>
            <person name="Choi T."/>
            <person name="Kim D."/>
            <person name="Ryu S."/>
            <person name="Kim W."/>
        </authorList>
    </citation>
    <scope>NUCLEOTIDE SEQUENCE [LARGE SCALE GENOMIC DNA]</scope>
    <source>
        <tissue evidence="1">Muscle</tissue>
    </source>
</reference>
<dbReference type="AlphaFoldDB" id="A0A5B7JB41"/>
<protein>
    <submittedName>
        <fullName evidence="1">Uncharacterized protein</fullName>
    </submittedName>
</protein>
<accession>A0A5B7JB41</accession>
<organism evidence="1 2">
    <name type="scientific">Portunus trituberculatus</name>
    <name type="common">Swimming crab</name>
    <name type="synonym">Neptunus trituberculatus</name>
    <dbReference type="NCBI Taxonomy" id="210409"/>
    <lineage>
        <taxon>Eukaryota</taxon>
        <taxon>Metazoa</taxon>
        <taxon>Ecdysozoa</taxon>
        <taxon>Arthropoda</taxon>
        <taxon>Crustacea</taxon>
        <taxon>Multicrustacea</taxon>
        <taxon>Malacostraca</taxon>
        <taxon>Eumalacostraca</taxon>
        <taxon>Eucarida</taxon>
        <taxon>Decapoda</taxon>
        <taxon>Pleocyemata</taxon>
        <taxon>Brachyura</taxon>
        <taxon>Eubrachyura</taxon>
        <taxon>Portunoidea</taxon>
        <taxon>Portunidae</taxon>
        <taxon>Portuninae</taxon>
        <taxon>Portunus</taxon>
    </lineage>
</organism>